<keyword evidence="1" id="KW-0812">Transmembrane</keyword>
<feature type="transmembrane region" description="Helical" evidence="1">
    <location>
        <begin position="6"/>
        <end position="25"/>
    </location>
</feature>
<dbReference type="Proteomes" id="UP000516705">
    <property type="component" value="Chromosome"/>
</dbReference>
<accession>A0A7L6WKD0</accession>
<sequence>MSTLSTLIMMLFWLFLILEALMFLIPVFHGMHYPKLMITPFIMLSIVTPLLYILFMEECLYYNVNYTVLSTKEAFSQAVYTNKFWNNFFNKKATLLKIPIFIFAMLVMLIFSTIYFGLVWLYSTNIIAEKAFDPGILIVIPIFTIFAGIPFLLFFQNNPVRWLLAVRKLERGKIIFEEENHV</sequence>
<dbReference type="AlphaFoldDB" id="A0A7L6WKD0"/>
<evidence type="ECO:0000256" key="1">
    <source>
        <dbReference type="SAM" id="Phobius"/>
    </source>
</evidence>
<evidence type="ECO:0000313" key="3">
    <source>
        <dbReference type="Proteomes" id="UP000516705"/>
    </source>
</evidence>
<gene>
    <name evidence="2" type="ORF">HRE60_05900</name>
</gene>
<evidence type="ECO:0000313" key="2">
    <source>
        <dbReference type="EMBL" id="QMI51213.1"/>
    </source>
</evidence>
<feature type="transmembrane region" description="Helical" evidence="1">
    <location>
        <begin position="98"/>
        <end position="123"/>
    </location>
</feature>
<dbReference type="EMBL" id="CP054153">
    <property type="protein sequence ID" value="QMI51213.1"/>
    <property type="molecule type" value="Genomic_DNA"/>
</dbReference>
<organism evidence="2 3">
    <name type="scientific">Streptococcus salivarius</name>
    <dbReference type="NCBI Taxonomy" id="1304"/>
    <lineage>
        <taxon>Bacteria</taxon>
        <taxon>Bacillati</taxon>
        <taxon>Bacillota</taxon>
        <taxon>Bacilli</taxon>
        <taxon>Lactobacillales</taxon>
        <taxon>Streptococcaceae</taxon>
        <taxon>Streptococcus</taxon>
    </lineage>
</organism>
<dbReference type="RefSeq" id="WP_181670420.1">
    <property type="nucleotide sequence ID" value="NZ_CP054153.1"/>
</dbReference>
<proteinExistence type="predicted"/>
<feature type="transmembrane region" description="Helical" evidence="1">
    <location>
        <begin position="37"/>
        <end position="55"/>
    </location>
</feature>
<keyword evidence="1" id="KW-1133">Transmembrane helix</keyword>
<keyword evidence="1" id="KW-0472">Membrane</keyword>
<reference evidence="2 3" key="1">
    <citation type="journal article" date="2020" name="Microbiol. Resour. Announc.">
        <title>Complete Genome Sequence of Streptococcus salivarius DB-B5, a Novel Probiotic Candidate Isolated from the Supragingival Plaque of a Healthy Female Subject.</title>
        <authorList>
            <person name="Fields F.R."/>
            <person name="Li X."/>
            <person name="Navarre W.W."/>
            <person name="Naito M."/>
        </authorList>
    </citation>
    <scope>NUCLEOTIDE SEQUENCE [LARGE SCALE GENOMIC DNA]</scope>
    <source>
        <strain evidence="2 3">DB-B5</strain>
    </source>
</reference>
<feature type="transmembrane region" description="Helical" evidence="1">
    <location>
        <begin position="135"/>
        <end position="155"/>
    </location>
</feature>
<protein>
    <submittedName>
        <fullName evidence="2">Uncharacterized protein</fullName>
    </submittedName>
</protein>
<name>A0A7L6WKD0_STRSL</name>